<evidence type="ECO:0000256" key="2">
    <source>
        <dbReference type="SAM" id="SignalP"/>
    </source>
</evidence>
<feature type="chain" id="PRO_5018023826" description="DUF6318 domain-containing protein" evidence="2">
    <location>
        <begin position="22"/>
        <end position="188"/>
    </location>
</feature>
<comment type="caution">
    <text evidence="4">The sequence shown here is derived from an EMBL/GenBank/DDBJ whole genome shotgun (WGS) entry which is preliminary data.</text>
</comment>
<feature type="domain" description="DUF6318" evidence="3">
    <location>
        <begin position="38"/>
        <end position="153"/>
    </location>
</feature>
<keyword evidence="5" id="KW-1185">Reference proteome</keyword>
<proteinExistence type="predicted"/>
<dbReference type="EMBL" id="RKHO01000001">
    <property type="protein sequence ID" value="ROR90135.1"/>
    <property type="molecule type" value="Genomic_DNA"/>
</dbReference>
<reference evidence="4 5" key="1">
    <citation type="submission" date="2018-11" db="EMBL/GenBank/DDBJ databases">
        <title>Sequencing the genomes of 1000 actinobacteria strains.</title>
        <authorList>
            <person name="Klenk H.-P."/>
        </authorList>
    </citation>
    <scope>NUCLEOTIDE SEQUENCE [LARGE SCALE GENOMIC DNA]</scope>
    <source>
        <strain evidence="4 5">DSM 12652</strain>
    </source>
</reference>
<dbReference type="RefSeq" id="WP_425463836.1">
    <property type="nucleotide sequence ID" value="NZ_RKHO01000001.1"/>
</dbReference>
<dbReference type="Proteomes" id="UP000281738">
    <property type="component" value="Unassembled WGS sequence"/>
</dbReference>
<dbReference type="Pfam" id="PF19843">
    <property type="entry name" value="DUF6318"/>
    <property type="match status" value="1"/>
</dbReference>
<name>A0A3N2CRI1_9ACTN</name>
<evidence type="ECO:0000313" key="4">
    <source>
        <dbReference type="EMBL" id="ROR90135.1"/>
    </source>
</evidence>
<evidence type="ECO:0000313" key="5">
    <source>
        <dbReference type="Proteomes" id="UP000281738"/>
    </source>
</evidence>
<evidence type="ECO:0000259" key="3">
    <source>
        <dbReference type="Pfam" id="PF19843"/>
    </source>
</evidence>
<feature type="region of interest" description="Disordered" evidence="1">
    <location>
        <begin position="27"/>
        <end position="60"/>
    </location>
</feature>
<dbReference type="AlphaFoldDB" id="A0A3N2CRI1"/>
<protein>
    <recommendedName>
        <fullName evidence="3">DUF6318 domain-containing protein</fullName>
    </recommendedName>
</protein>
<dbReference type="InterPro" id="IPR046281">
    <property type="entry name" value="DUF6318"/>
</dbReference>
<sequence length="188" mass="19548">MRRLSRVVATVTAVMAIGVSAACGGDNPAPSAAPSPAPSSASSSSVEPTIPPIPKPARRPSKAGAAAFVRHWVAVLNYAGATGDTKALRRLSTNDCIKCAALWNGIDNIYAGGGRIEGGGWTVLETKQFGPTRNRYFVDATIKSDEQSLTQSSGATPTAFPGVAKRLRAFVLRPVESGWLVAELDPTA</sequence>
<evidence type="ECO:0000256" key="1">
    <source>
        <dbReference type="SAM" id="MobiDB-lite"/>
    </source>
</evidence>
<accession>A0A3N2CRI1</accession>
<keyword evidence="2" id="KW-0732">Signal</keyword>
<feature type="signal peptide" evidence="2">
    <location>
        <begin position="1"/>
        <end position="21"/>
    </location>
</feature>
<dbReference type="PROSITE" id="PS51257">
    <property type="entry name" value="PROKAR_LIPOPROTEIN"/>
    <property type="match status" value="1"/>
</dbReference>
<organism evidence="4 5">
    <name type="scientific">Nocardioides aurantiacus</name>
    <dbReference type="NCBI Taxonomy" id="86796"/>
    <lineage>
        <taxon>Bacteria</taxon>
        <taxon>Bacillati</taxon>
        <taxon>Actinomycetota</taxon>
        <taxon>Actinomycetes</taxon>
        <taxon>Propionibacteriales</taxon>
        <taxon>Nocardioidaceae</taxon>
        <taxon>Nocardioides</taxon>
    </lineage>
</organism>
<gene>
    <name evidence="4" type="ORF">EDD33_0970</name>
</gene>